<feature type="compositionally biased region" description="Basic residues" evidence="1">
    <location>
        <begin position="288"/>
        <end position="301"/>
    </location>
</feature>
<dbReference type="AlphaFoldDB" id="A0A5C5ZHY2"/>
<proteinExistence type="predicted"/>
<dbReference type="PROSITE" id="PS00018">
    <property type="entry name" value="EF_HAND_1"/>
    <property type="match status" value="1"/>
</dbReference>
<sequence length="301" mass="33244">MPTRRATSGAAVVQHGHPPAPCSCPAGHRRNRRQTDAFGAGRWALARLFTAHAHSARCSTLDASVRLGALRSPPSGRPGSPDTKRVAHAAGVVVGCPLAQPHTGTQRQLTSTRYSISAASRITGKSRATIARHLKASKLSYGLDNDGNKLIDASELMRVYGDECDFQREQKRGRQSGTGRVESKAPPNDAAIDAVREQLISQYKSQIDHLQQALDKAQDGQNRVTLLLEQKSSERDDWRQSLDAMGKSIANRTELQIKELREGHDREIKQLRRALHQERSKTFWQRMLGRKGKKKGSRDGP</sequence>
<protein>
    <submittedName>
        <fullName evidence="2">Uncharacterized protein</fullName>
    </submittedName>
</protein>
<feature type="region of interest" description="Disordered" evidence="1">
    <location>
        <begin position="282"/>
        <end position="301"/>
    </location>
</feature>
<dbReference type="Proteomes" id="UP000315440">
    <property type="component" value="Unassembled WGS sequence"/>
</dbReference>
<evidence type="ECO:0000256" key="1">
    <source>
        <dbReference type="SAM" id="MobiDB-lite"/>
    </source>
</evidence>
<feature type="region of interest" description="Disordered" evidence="1">
    <location>
        <begin position="1"/>
        <end position="28"/>
    </location>
</feature>
<dbReference type="InterPro" id="IPR018247">
    <property type="entry name" value="EF_Hand_1_Ca_BS"/>
</dbReference>
<reference evidence="2 3" key="1">
    <citation type="submission" date="2019-02" db="EMBL/GenBank/DDBJ databases">
        <title>Deep-cultivation of Planctomycetes and their phenomic and genomic characterization uncovers novel biology.</title>
        <authorList>
            <person name="Wiegand S."/>
            <person name="Jogler M."/>
            <person name="Boedeker C."/>
            <person name="Pinto D."/>
            <person name="Vollmers J."/>
            <person name="Rivas-Marin E."/>
            <person name="Kohn T."/>
            <person name="Peeters S.H."/>
            <person name="Heuer A."/>
            <person name="Rast P."/>
            <person name="Oberbeckmann S."/>
            <person name="Bunk B."/>
            <person name="Jeske O."/>
            <person name="Meyerdierks A."/>
            <person name="Storesund J.E."/>
            <person name="Kallscheuer N."/>
            <person name="Luecker S."/>
            <person name="Lage O.M."/>
            <person name="Pohl T."/>
            <person name="Merkel B.J."/>
            <person name="Hornburger P."/>
            <person name="Mueller R.-W."/>
            <person name="Bruemmer F."/>
            <person name="Labrenz M."/>
            <person name="Spormann A.M."/>
            <person name="Op Den Camp H."/>
            <person name="Overmann J."/>
            <person name="Amann R."/>
            <person name="Jetten M.S.M."/>
            <person name="Mascher T."/>
            <person name="Medema M.H."/>
            <person name="Devos D.P."/>
            <person name="Kaster A.-K."/>
            <person name="Ovreas L."/>
            <person name="Rohde M."/>
            <person name="Galperin M.Y."/>
            <person name="Jogler C."/>
        </authorList>
    </citation>
    <scope>NUCLEOTIDE SEQUENCE [LARGE SCALE GENOMIC DNA]</scope>
    <source>
        <strain evidence="2 3">Mal64</strain>
    </source>
</reference>
<evidence type="ECO:0000313" key="2">
    <source>
        <dbReference type="EMBL" id="TWT86740.1"/>
    </source>
</evidence>
<accession>A0A5C5ZHY2</accession>
<dbReference type="EMBL" id="SJPQ01000004">
    <property type="protein sequence ID" value="TWT86740.1"/>
    <property type="molecule type" value="Genomic_DNA"/>
</dbReference>
<comment type="caution">
    <text evidence="2">The sequence shown here is derived from an EMBL/GenBank/DDBJ whole genome shotgun (WGS) entry which is preliminary data.</text>
</comment>
<gene>
    <name evidence="2" type="ORF">Mal64_35690</name>
</gene>
<name>A0A5C5ZHY2_9BACT</name>
<keyword evidence="3" id="KW-1185">Reference proteome</keyword>
<feature type="region of interest" description="Disordered" evidence="1">
    <location>
        <begin position="168"/>
        <end position="189"/>
    </location>
</feature>
<evidence type="ECO:0000313" key="3">
    <source>
        <dbReference type="Proteomes" id="UP000315440"/>
    </source>
</evidence>
<organism evidence="2 3">
    <name type="scientific">Pseudobythopirellula maris</name>
    <dbReference type="NCBI Taxonomy" id="2527991"/>
    <lineage>
        <taxon>Bacteria</taxon>
        <taxon>Pseudomonadati</taxon>
        <taxon>Planctomycetota</taxon>
        <taxon>Planctomycetia</taxon>
        <taxon>Pirellulales</taxon>
        <taxon>Lacipirellulaceae</taxon>
        <taxon>Pseudobythopirellula</taxon>
    </lineage>
</organism>